<dbReference type="RefSeq" id="WP_177229076.1">
    <property type="nucleotide sequence ID" value="NZ_FPBK01000003.1"/>
</dbReference>
<dbReference type="Proteomes" id="UP000199138">
    <property type="component" value="Unassembled WGS sequence"/>
</dbReference>
<evidence type="ECO:0000313" key="1">
    <source>
        <dbReference type="EMBL" id="SFU42501.1"/>
    </source>
</evidence>
<name>A0A1I7G2F9_9FLAO</name>
<feature type="non-terminal residue" evidence="1">
    <location>
        <position position="1"/>
    </location>
</feature>
<protein>
    <submittedName>
        <fullName evidence="1">Gliding motility-associated C-terminal domain-containing protein</fullName>
    </submittedName>
</protein>
<gene>
    <name evidence="1" type="ORF">SAMN05216480_10380</name>
</gene>
<organism evidence="1 2">
    <name type="scientific">Pustulibacterium marinum</name>
    <dbReference type="NCBI Taxonomy" id="1224947"/>
    <lineage>
        <taxon>Bacteria</taxon>
        <taxon>Pseudomonadati</taxon>
        <taxon>Bacteroidota</taxon>
        <taxon>Flavobacteriia</taxon>
        <taxon>Flavobacteriales</taxon>
        <taxon>Flavobacteriaceae</taxon>
        <taxon>Pustulibacterium</taxon>
    </lineage>
</organism>
<dbReference type="NCBIfam" id="TIGR04131">
    <property type="entry name" value="Bac_Flav_CTERM"/>
    <property type="match status" value="1"/>
</dbReference>
<dbReference type="EMBL" id="FPBK01000003">
    <property type="protein sequence ID" value="SFU42501.1"/>
    <property type="molecule type" value="Genomic_DNA"/>
</dbReference>
<dbReference type="AlphaFoldDB" id="A0A1I7G2F9"/>
<proteinExistence type="predicted"/>
<accession>A0A1I7G2F9</accession>
<evidence type="ECO:0000313" key="2">
    <source>
        <dbReference type="Proteomes" id="UP000199138"/>
    </source>
</evidence>
<dbReference type="Pfam" id="PF13585">
    <property type="entry name" value="CHU_C"/>
    <property type="match status" value="1"/>
</dbReference>
<dbReference type="STRING" id="1224947.SAMN05216480_10380"/>
<dbReference type="InterPro" id="IPR026341">
    <property type="entry name" value="T9SS_type_B"/>
</dbReference>
<reference evidence="1 2" key="1">
    <citation type="submission" date="2016-10" db="EMBL/GenBank/DDBJ databases">
        <authorList>
            <person name="de Groot N.N."/>
        </authorList>
    </citation>
    <scope>NUCLEOTIDE SEQUENCE [LARGE SCALE GENOMIC DNA]</scope>
    <source>
        <strain evidence="1 2">CGMCC 1.12333</strain>
    </source>
</reference>
<keyword evidence="2" id="KW-1185">Reference proteome</keyword>
<sequence>VTVEQSLSSGDFVGLTTYCTSEGTIDLFDLLVNEDTGGIWTDASNNTVSNEIDITSLTAGTYNYTYTVSSASCGDNATEISFVIDTSVANAGNFTGLIEVCNLDATFDLYTLLDGTQDEGGVWTNSNNEIVSSIITPADYNTGTNTFTYTVSGSCVSDSETVQIEILESIDMDAVTLSVDTEICYGTQALVALQNIPDGVYTITYSLSGSNTVGDQNANIAVNAGTGSFVVDESLLSNVGVTTISVTEILPQETNSCNTSSATITASFEVVEGPSIATSALSIDNVCLGNEGILTITNTNLSDGDYQLTYSLETTSGSNSYTSETISFANGDAVFNIPVDQISLTDAYLLTITSVVNLDTGCANLNTDAFITFEVTDVPDIDVDQTKLFTQNVCLGVANDVIISNPSIPDGDYIIEYEVSGVVNYSESDLIVTLIDGEAVFTIPGEVLATEGTVSVLLVNLSDGAVECPIYFTDIASATFEIYNGDMIEMEEEGNIFCEQDMPTFESLTENLINPDGEVAWYDAAVGGNMYENTDMLEPGVTYYGVYADYADCPNTERLAVTVDITYCDVIIPDGFSPNNDGVNETFTIHNLREYYPNFEIEIFNRYGNVVYKGNFDTPDWDGKTNTGAVTIGSNGVPTGVYFFVLQLHIEGRDAIQGRLYLNR</sequence>